<dbReference type="PANTHER" id="PTHR12133">
    <property type="entry name" value="TRNA (ADENINE(58)-N(1))-METHYLTRANSFERASE"/>
    <property type="match status" value="1"/>
</dbReference>
<dbReference type="STRING" id="948595.L2GRV1"/>
<dbReference type="Proteomes" id="UP000011081">
    <property type="component" value="Unassembled WGS sequence"/>
</dbReference>
<evidence type="ECO:0000256" key="2">
    <source>
        <dbReference type="ARBA" id="ARBA00012796"/>
    </source>
</evidence>
<evidence type="ECO:0000259" key="11">
    <source>
        <dbReference type="Pfam" id="PF08704"/>
    </source>
</evidence>
<feature type="compositionally biased region" description="Basic and acidic residues" evidence="10">
    <location>
        <begin position="170"/>
        <end position="198"/>
    </location>
</feature>
<evidence type="ECO:0000256" key="6">
    <source>
        <dbReference type="ARBA" id="ARBA00022691"/>
    </source>
</evidence>
<feature type="compositionally biased region" description="Polar residues" evidence="10">
    <location>
        <begin position="199"/>
        <end position="221"/>
    </location>
</feature>
<dbReference type="InParanoid" id="L2GRV1"/>
<keyword evidence="7" id="KW-0819">tRNA processing</keyword>
<evidence type="ECO:0000256" key="1">
    <source>
        <dbReference type="ARBA" id="ARBA00004123"/>
    </source>
</evidence>
<dbReference type="SUPFAM" id="SSF53335">
    <property type="entry name" value="S-adenosyl-L-methionine-dependent methyltransferases"/>
    <property type="match status" value="1"/>
</dbReference>
<keyword evidence="4" id="KW-0489">Methyltransferase</keyword>
<keyword evidence="5" id="KW-0808">Transferase</keyword>
<evidence type="ECO:0000313" key="13">
    <source>
        <dbReference type="Proteomes" id="UP000011081"/>
    </source>
</evidence>
<dbReference type="Pfam" id="PF08704">
    <property type="entry name" value="GCD14"/>
    <property type="match status" value="1"/>
</dbReference>
<dbReference type="OrthoDB" id="1925287at2759"/>
<dbReference type="VEuPathDB" id="MicrosporidiaDB:VCUG_02396"/>
<accession>L2GRV1</accession>
<dbReference type="InterPro" id="IPR014816">
    <property type="entry name" value="tRNA_MeTrfase_Gcd14"/>
</dbReference>
<evidence type="ECO:0000256" key="4">
    <source>
        <dbReference type="ARBA" id="ARBA00022603"/>
    </source>
</evidence>
<dbReference type="InterPro" id="IPR029063">
    <property type="entry name" value="SAM-dependent_MTases_sf"/>
</dbReference>
<dbReference type="EC" id="2.1.1.220" evidence="2"/>
<dbReference type="PROSITE" id="PS51620">
    <property type="entry name" value="SAM_TRM61"/>
    <property type="match status" value="1"/>
</dbReference>
<reference evidence="13" key="1">
    <citation type="submission" date="2011-03" db="EMBL/GenBank/DDBJ databases">
        <title>The genome sequence of Vavraia culicis strain floridensis.</title>
        <authorList>
            <consortium name="The Broad Institute Genome Sequencing Platform"/>
            <person name="Cuomo C."/>
            <person name="Becnel J."/>
            <person name="Sanscrainte N."/>
            <person name="Young S.K."/>
            <person name="Zeng Q."/>
            <person name="Gargeya S."/>
            <person name="Fitzgerald M."/>
            <person name="Haas B."/>
            <person name="Abouelleil A."/>
            <person name="Alvarado L."/>
            <person name="Arachchi H.M."/>
            <person name="Berlin A."/>
            <person name="Chapman S.B."/>
            <person name="Gearin G."/>
            <person name="Goldberg J."/>
            <person name="Griggs A."/>
            <person name="Gujja S."/>
            <person name="Hansen M."/>
            <person name="Heiman D."/>
            <person name="Howarth C."/>
            <person name="Larimer J."/>
            <person name="Lui A."/>
            <person name="MacDonald P.J.P."/>
            <person name="McCowen C."/>
            <person name="Montmayeur A."/>
            <person name="Murphy C."/>
            <person name="Neiman D."/>
            <person name="Pearson M."/>
            <person name="Priest M."/>
            <person name="Roberts A."/>
            <person name="Saif S."/>
            <person name="Shea T."/>
            <person name="Sisk P."/>
            <person name="Stolte C."/>
            <person name="Sykes S."/>
            <person name="Wortman J."/>
            <person name="Nusbaum C."/>
            <person name="Birren B."/>
        </authorList>
    </citation>
    <scope>NUCLEOTIDE SEQUENCE [LARGE SCALE GENOMIC DNA]</scope>
    <source>
        <strain evidence="13">floridensis</strain>
    </source>
</reference>
<gene>
    <name evidence="12" type="ORF">VCUG_02396</name>
</gene>
<dbReference type="HOGENOM" id="CLU_025402_0_1_1"/>
<dbReference type="EMBL" id="GL877463">
    <property type="protein sequence ID" value="ELA46112.1"/>
    <property type="molecule type" value="Genomic_DNA"/>
</dbReference>
<dbReference type="GO" id="GO:0005634">
    <property type="term" value="C:nucleus"/>
    <property type="evidence" value="ECO:0007669"/>
    <property type="project" value="UniProtKB-SubCell"/>
</dbReference>
<organism evidence="12 13">
    <name type="scientific">Vavraia culicis (isolate floridensis)</name>
    <name type="common">Microsporidian parasite</name>
    <dbReference type="NCBI Taxonomy" id="948595"/>
    <lineage>
        <taxon>Eukaryota</taxon>
        <taxon>Fungi</taxon>
        <taxon>Fungi incertae sedis</taxon>
        <taxon>Microsporidia</taxon>
        <taxon>Pleistophoridae</taxon>
        <taxon>Vavraia</taxon>
    </lineage>
</organism>
<dbReference type="RefSeq" id="XP_008075404.1">
    <property type="nucleotide sequence ID" value="XM_008077213.1"/>
</dbReference>
<dbReference type="AlphaFoldDB" id="L2GRV1"/>
<evidence type="ECO:0000256" key="7">
    <source>
        <dbReference type="ARBA" id="ARBA00022694"/>
    </source>
</evidence>
<sequence>MIKDGQPVILYFSPSAIKLIHKDSLTTTNTRAGPLQHTSICRYNTIIHLKNGPVSILRPTHHLISNTICSTQVVFDYDASFLCFIMGLRSTDVLFEAGFGSGVLTGSLARFVRLVYSCERVVDRIRNVGENVIVYEGDCCDLVIDLNGNGGSKDLHRDSTDRGVERAVEIDGNRGARTDGGKECDQENADHPAGRAEGHSTNGGSATDDNENAINGTYGSANRTGAKNVIDQMMDGVVLDMPEPWLAIPTLKTVLKRNRTMCVFVISVQQVTKTLRAMHTFKDVKVYENVGREYFMKKSGGKRMCVLMDNQYMHTGYLIFGRK</sequence>
<proteinExistence type="predicted"/>
<protein>
    <recommendedName>
        <fullName evidence="3">tRNA (adenine(58)-N(1))-methyltransferase catalytic subunit TRM61</fullName>
        <ecNumber evidence="2">2.1.1.220</ecNumber>
    </recommendedName>
    <alternativeName>
        <fullName evidence="9">tRNA(m1A58)-methyltransferase subunit TRM61</fullName>
    </alternativeName>
</protein>
<name>L2GRV1_VAVCU</name>
<evidence type="ECO:0000256" key="9">
    <source>
        <dbReference type="ARBA" id="ARBA00033309"/>
    </source>
</evidence>
<dbReference type="InterPro" id="IPR049470">
    <property type="entry name" value="TRM61_C"/>
</dbReference>
<dbReference type="GO" id="GO:0160107">
    <property type="term" value="F:tRNA (adenine(58)-N1)-methyltransferase activity"/>
    <property type="evidence" value="ECO:0007669"/>
    <property type="project" value="UniProtKB-EC"/>
</dbReference>
<dbReference type="GeneID" id="19880258"/>
<evidence type="ECO:0000256" key="3">
    <source>
        <dbReference type="ARBA" id="ARBA00015963"/>
    </source>
</evidence>
<keyword evidence="13" id="KW-1185">Reference proteome</keyword>
<dbReference type="OMA" id="YENVGRE"/>
<dbReference type="PANTHER" id="PTHR12133:SF2">
    <property type="entry name" value="TRNA (ADENINE(58)-N(1))-METHYLTRANSFERASE CATALYTIC SUBUNIT TRMT61A"/>
    <property type="match status" value="1"/>
</dbReference>
<evidence type="ECO:0000256" key="8">
    <source>
        <dbReference type="ARBA" id="ARBA00023242"/>
    </source>
</evidence>
<keyword evidence="6" id="KW-0949">S-adenosyl-L-methionine</keyword>
<dbReference type="GO" id="GO:0031515">
    <property type="term" value="C:tRNA (m1A) methyltransferase complex"/>
    <property type="evidence" value="ECO:0007669"/>
    <property type="project" value="InterPro"/>
</dbReference>
<evidence type="ECO:0000313" key="12">
    <source>
        <dbReference type="EMBL" id="ELA46112.1"/>
    </source>
</evidence>
<comment type="subcellular location">
    <subcellularLocation>
        <location evidence="1">Nucleus</location>
    </subcellularLocation>
</comment>
<feature type="domain" description="tRNA (adenine(58)-N(1))-methyltransferase catalytic subunit TRM61 C-terminal" evidence="11">
    <location>
        <begin position="223"/>
        <end position="299"/>
    </location>
</feature>
<evidence type="ECO:0000256" key="10">
    <source>
        <dbReference type="SAM" id="MobiDB-lite"/>
    </source>
</evidence>
<dbReference type="GO" id="GO:0030488">
    <property type="term" value="P:tRNA methylation"/>
    <property type="evidence" value="ECO:0007669"/>
    <property type="project" value="InterPro"/>
</dbReference>
<dbReference type="Gene3D" id="3.40.50.150">
    <property type="entry name" value="Vaccinia Virus protein VP39"/>
    <property type="match status" value="2"/>
</dbReference>
<feature type="region of interest" description="Disordered" evidence="10">
    <location>
        <begin position="170"/>
        <end position="221"/>
    </location>
</feature>
<evidence type="ECO:0000256" key="5">
    <source>
        <dbReference type="ARBA" id="ARBA00022679"/>
    </source>
</evidence>
<keyword evidence="8" id="KW-0539">Nucleus</keyword>